<dbReference type="CDD" id="cd01127">
    <property type="entry name" value="TrwB_TraG_TraD_VirD4"/>
    <property type="match status" value="1"/>
</dbReference>
<feature type="domain" description="TraD/TraG TraM recognition site" evidence="7">
    <location>
        <begin position="435"/>
        <end position="547"/>
    </location>
</feature>
<evidence type="ECO:0000256" key="5">
    <source>
        <dbReference type="ARBA" id="ARBA00023136"/>
    </source>
</evidence>
<feature type="transmembrane region" description="Helical" evidence="6">
    <location>
        <begin position="18"/>
        <end position="38"/>
    </location>
</feature>
<dbReference type="InterPro" id="IPR027417">
    <property type="entry name" value="P-loop_NTPase"/>
</dbReference>
<dbReference type="RefSeq" id="WP_062801000.1">
    <property type="nucleotide sequence ID" value="NZ_CBCRXS010000020.1"/>
</dbReference>
<proteinExistence type="predicted"/>
<protein>
    <submittedName>
        <fullName evidence="8">Type IV secretory pathway TraG/TraD family ATPase VirD4</fullName>
    </submittedName>
</protein>
<evidence type="ECO:0000313" key="9">
    <source>
        <dbReference type="Proteomes" id="UP000274762"/>
    </source>
</evidence>
<evidence type="ECO:0000256" key="2">
    <source>
        <dbReference type="ARBA" id="ARBA00022475"/>
    </source>
</evidence>
<dbReference type="Pfam" id="PF12696">
    <property type="entry name" value="TraG-D_C"/>
    <property type="match status" value="1"/>
</dbReference>
<sequence length="606" mass="65403">MSAIGGRPAPAPPRTPLIAWWVLPLCLLVFVATATVPFGGAMSGLLSGHGFAWPAGPFGVGGYKAILTSPGDPAARWPSQPVPGGPVLTWICMAIGLIISGACAGIAESIAQNRAHRNKAKTSGLGDDRELLRLQMNEKGATERARNDFRSLQDRPLRSIDSQAAAIRLGSNVLTGTPIYLQHRDCVLCEAPTGAGKTSRVAIQRCWDAPGFLLATTTKRDLIASTWRYRSALGQAEIFDPEGLIGHPDPLRWSLLAGCDDEETAARRAEAWVKAVPMGDTKDSSFWEGKAKTLMRCYLHAAAHRGKGLAAVCSWVTNRRASEPLEILDSVNPAWAAEIRQIVDAQSDSSDDMFHAVATLVEPLSNPRLLAAVDTPADESVDLEQLVLGGPNTLYLVSKGTSGSVAPIVAVFAAEVYHILDRASLRTRSERLDPPARLVLDEVNTVAPIPGLPNMMNDTGGRGISIWAFAHNKAQNIQRWGNAEGELFTDSAPVRLILPGLSGDRELAELSRLCGTIDEYEPITDPTHTPRLRTRNVMEPSDIRQMPTDHALLVARGAAPFVVHLPTVWENKPWRKEVDASKTLFDKVAPLLSSDGDGDTDVRVWA</sequence>
<evidence type="ECO:0000256" key="6">
    <source>
        <dbReference type="SAM" id="Phobius"/>
    </source>
</evidence>
<evidence type="ECO:0000256" key="4">
    <source>
        <dbReference type="ARBA" id="ARBA00022989"/>
    </source>
</evidence>
<dbReference type="PANTHER" id="PTHR37937">
    <property type="entry name" value="CONJUGATIVE TRANSFER: DNA TRANSPORT"/>
    <property type="match status" value="1"/>
</dbReference>
<dbReference type="OrthoDB" id="226701at2"/>
<dbReference type="InterPro" id="IPR051539">
    <property type="entry name" value="T4SS-coupling_protein"/>
</dbReference>
<organism evidence="8 9">
    <name type="scientific">Williamsia marianensis</name>
    <dbReference type="NCBI Taxonomy" id="85044"/>
    <lineage>
        <taxon>Bacteria</taxon>
        <taxon>Bacillati</taxon>
        <taxon>Actinomycetota</taxon>
        <taxon>Actinomycetes</taxon>
        <taxon>Mycobacteriales</taxon>
        <taxon>Nocardiaceae</taxon>
        <taxon>Williamsia</taxon>
    </lineage>
</organism>
<evidence type="ECO:0000256" key="1">
    <source>
        <dbReference type="ARBA" id="ARBA00004651"/>
    </source>
</evidence>
<dbReference type="EMBL" id="RBKV01000002">
    <property type="protein sequence ID" value="RKR79872.1"/>
    <property type="molecule type" value="Genomic_DNA"/>
</dbReference>
<accession>A0A495ITH6</accession>
<evidence type="ECO:0000259" key="7">
    <source>
        <dbReference type="Pfam" id="PF12696"/>
    </source>
</evidence>
<evidence type="ECO:0000256" key="3">
    <source>
        <dbReference type="ARBA" id="ARBA00022692"/>
    </source>
</evidence>
<comment type="subcellular location">
    <subcellularLocation>
        <location evidence="1">Cell membrane</location>
        <topology evidence="1">Multi-pass membrane protein</topology>
    </subcellularLocation>
</comment>
<dbReference type="InterPro" id="IPR032689">
    <property type="entry name" value="TraG-D_C"/>
</dbReference>
<dbReference type="Proteomes" id="UP000274762">
    <property type="component" value="Unassembled WGS sequence"/>
</dbReference>
<keyword evidence="4 6" id="KW-1133">Transmembrane helix</keyword>
<dbReference type="SUPFAM" id="SSF52540">
    <property type="entry name" value="P-loop containing nucleoside triphosphate hydrolases"/>
    <property type="match status" value="1"/>
</dbReference>
<name>A0A495ITH6_WILMA</name>
<dbReference type="Gene3D" id="3.40.50.300">
    <property type="entry name" value="P-loop containing nucleotide triphosphate hydrolases"/>
    <property type="match status" value="1"/>
</dbReference>
<keyword evidence="2" id="KW-1003">Cell membrane</keyword>
<dbReference type="GO" id="GO:0005886">
    <property type="term" value="C:plasma membrane"/>
    <property type="evidence" value="ECO:0007669"/>
    <property type="project" value="UniProtKB-SubCell"/>
</dbReference>
<keyword evidence="3 6" id="KW-0812">Transmembrane</keyword>
<feature type="transmembrane region" description="Helical" evidence="6">
    <location>
        <begin position="87"/>
        <end position="111"/>
    </location>
</feature>
<dbReference type="AlphaFoldDB" id="A0A495ITH6"/>
<comment type="caution">
    <text evidence="8">The sequence shown here is derived from an EMBL/GenBank/DDBJ whole genome shotgun (WGS) entry which is preliminary data.</text>
</comment>
<keyword evidence="5 6" id="KW-0472">Membrane</keyword>
<gene>
    <name evidence="8" type="ORF">DFJ75_5015</name>
</gene>
<evidence type="ECO:0000313" key="8">
    <source>
        <dbReference type="EMBL" id="RKR79872.1"/>
    </source>
</evidence>
<reference evidence="8 9" key="1">
    <citation type="submission" date="2018-10" db="EMBL/GenBank/DDBJ databases">
        <title>Sequencing the genomes of 1000 actinobacteria strains.</title>
        <authorList>
            <person name="Klenk H.-P."/>
        </authorList>
    </citation>
    <scope>NUCLEOTIDE SEQUENCE [LARGE SCALE GENOMIC DNA]</scope>
    <source>
        <strain evidence="8 9">DSM 44343</strain>
    </source>
</reference>
<dbReference type="PANTHER" id="PTHR37937:SF1">
    <property type="entry name" value="CONJUGATIVE TRANSFER: DNA TRANSPORT"/>
    <property type="match status" value="1"/>
</dbReference>